<name>A0ABV6RF62_9MICO</name>
<keyword evidence="3" id="KW-1185">Reference proteome</keyword>
<feature type="domain" description="SGNH" evidence="1">
    <location>
        <begin position="74"/>
        <end position="288"/>
    </location>
</feature>
<keyword evidence="2" id="KW-0378">Hydrolase</keyword>
<dbReference type="EMBL" id="JBHLSV010000027">
    <property type="protein sequence ID" value="MFC0675637.1"/>
    <property type="molecule type" value="Genomic_DNA"/>
</dbReference>
<comment type="caution">
    <text evidence="2">The sequence shown here is derived from an EMBL/GenBank/DDBJ whole genome shotgun (WGS) entry which is preliminary data.</text>
</comment>
<gene>
    <name evidence="2" type="ORF">ACFFF6_16940</name>
</gene>
<protein>
    <submittedName>
        <fullName evidence="2">SGNH hydrolase domain-containing protein</fullName>
    </submittedName>
</protein>
<dbReference type="Proteomes" id="UP001589793">
    <property type="component" value="Unassembled WGS sequence"/>
</dbReference>
<accession>A0ABV6RF62</accession>
<evidence type="ECO:0000259" key="1">
    <source>
        <dbReference type="Pfam" id="PF19040"/>
    </source>
</evidence>
<organism evidence="2 3">
    <name type="scientific">Brachybacterium hainanense</name>
    <dbReference type="NCBI Taxonomy" id="1541174"/>
    <lineage>
        <taxon>Bacteria</taxon>
        <taxon>Bacillati</taxon>
        <taxon>Actinomycetota</taxon>
        <taxon>Actinomycetes</taxon>
        <taxon>Micrococcales</taxon>
        <taxon>Dermabacteraceae</taxon>
        <taxon>Brachybacterium</taxon>
    </lineage>
</organism>
<proteinExistence type="predicted"/>
<evidence type="ECO:0000313" key="3">
    <source>
        <dbReference type="Proteomes" id="UP001589793"/>
    </source>
</evidence>
<dbReference type="InterPro" id="IPR043968">
    <property type="entry name" value="SGNH"/>
</dbReference>
<sequence length="301" mass="32621">MIAPSIGWTRLLDQQEAELLAQAPRDNPGAQALEPGFVYQGAPDAELLPPPDRVTSDWFALKERCAPFGVPTELEDTCRFEGAGDGPLLVVAGNSRDEQFAPALFEAAKAQEWDVMLIVSGGCAFSTGEGVHPDCAAHNERLRDWMLELRPDAFASASSFLPAAGPQAERLMPGIAALQQPMLDAGIDVIGYRDMPRLPRDPIECLDAEGEGCRIDVAEQYLPEQPQPDVVAGSGARDDPRGRYFSIDAVEQECPGRECVPIIGNVHVWMDGSHISAAYAGTLAPAVESQLVSQGWEWERR</sequence>
<evidence type="ECO:0000313" key="2">
    <source>
        <dbReference type="EMBL" id="MFC0675637.1"/>
    </source>
</evidence>
<reference evidence="2 3" key="1">
    <citation type="submission" date="2024-09" db="EMBL/GenBank/DDBJ databases">
        <authorList>
            <person name="Sun Q."/>
            <person name="Mori K."/>
        </authorList>
    </citation>
    <scope>NUCLEOTIDE SEQUENCE [LARGE SCALE GENOMIC DNA]</scope>
    <source>
        <strain evidence="2 3">CICC 10874</strain>
    </source>
</reference>
<dbReference type="RefSeq" id="WP_376982667.1">
    <property type="nucleotide sequence ID" value="NZ_JBHLSV010000027.1"/>
</dbReference>
<dbReference type="Pfam" id="PF19040">
    <property type="entry name" value="SGNH"/>
    <property type="match status" value="1"/>
</dbReference>
<dbReference type="GO" id="GO:0016787">
    <property type="term" value="F:hydrolase activity"/>
    <property type="evidence" value="ECO:0007669"/>
    <property type="project" value="UniProtKB-KW"/>
</dbReference>